<proteinExistence type="predicted"/>
<dbReference type="KEGG" id="bsol:FSW04_06600"/>
<dbReference type="AlphaFoldDB" id="A0A5B8U2U7"/>
<sequence length="314" mass="35083">MTTRHPCGYPWQSDVGPAEQVAGGEGGAVYAAENRTTQELWVIVDESSMADMLPADERQELVRLTRYSARRDRRQWVMDVTAIRERLQCLSGGEGDRWAVDEILVELVDQTAVDLQARARAEGLTHVNERDHLQPACAQAAARLAASREPETAVSTQFGLKLDAWPRLGNVDVTLHRPGRQPVMIELKAGRGNDAAVQCVWDAPKLAFALFEGRADAGYLLAAAPVKDWQRPARGTEFFRDLDHDSRVLGLLYDDHWRWWRENEHGMGPSSLPARFRTRPLHTAALTVASTAWELRLAAVHDVSAELIAWPSPR</sequence>
<dbReference type="RefSeq" id="WP_146917577.1">
    <property type="nucleotide sequence ID" value="NZ_CP042430.1"/>
</dbReference>
<name>A0A5B8U2U7_9ACTN</name>
<dbReference type="EMBL" id="CP042430">
    <property type="protein sequence ID" value="QEC47290.1"/>
    <property type="molecule type" value="Genomic_DNA"/>
</dbReference>
<dbReference type="Proteomes" id="UP000321805">
    <property type="component" value="Chromosome"/>
</dbReference>
<organism evidence="1 2">
    <name type="scientific">Baekduia soli</name>
    <dbReference type="NCBI Taxonomy" id="496014"/>
    <lineage>
        <taxon>Bacteria</taxon>
        <taxon>Bacillati</taxon>
        <taxon>Actinomycetota</taxon>
        <taxon>Thermoleophilia</taxon>
        <taxon>Solirubrobacterales</taxon>
        <taxon>Baekduiaceae</taxon>
        <taxon>Baekduia</taxon>
    </lineage>
</organism>
<protein>
    <submittedName>
        <fullName evidence="1">Uncharacterized protein</fullName>
    </submittedName>
</protein>
<gene>
    <name evidence="1" type="ORF">FSW04_06600</name>
</gene>
<reference evidence="1 2" key="1">
    <citation type="journal article" date="2018" name="J. Microbiol.">
        <title>Baekduia soli gen. nov., sp. nov., a novel bacterium isolated from the soil of Baekdu Mountain and proposal of a novel family name, Baekduiaceae fam. nov.</title>
        <authorList>
            <person name="An D.S."/>
            <person name="Siddiqi M.Z."/>
            <person name="Kim K.H."/>
            <person name="Yu H.S."/>
            <person name="Im W.T."/>
        </authorList>
    </citation>
    <scope>NUCLEOTIDE SEQUENCE [LARGE SCALE GENOMIC DNA]</scope>
    <source>
        <strain evidence="1 2">BR7-21</strain>
    </source>
</reference>
<accession>A0A5B8U2U7</accession>
<evidence type="ECO:0000313" key="1">
    <source>
        <dbReference type="EMBL" id="QEC47290.1"/>
    </source>
</evidence>
<evidence type="ECO:0000313" key="2">
    <source>
        <dbReference type="Proteomes" id="UP000321805"/>
    </source>
</evidence>
<keyword evidence="2" id="KW-1185">Reference proteome</keyword>